<keyword evidence="1" id="KW-0175">Coiled coil</keyword>
<gene>
    <name evidence="4" type="ORF">B0I36DRAFT_409265</name>
</gene>
<dbReference type="SMART" id="SM00271">
    <property type="entry name" value="DnaJ"/>
    <property type="match status" value="1"/>
</dbReference>
<dbReference type="CDD" id="cd06257">
    <property type="entry name" value="DnaJ"/>
    <property type="match status" value="1"/>
</dbReference>
<dbReference type="Proteomes" id="UP000756346">
    <property type="component" value="Unassembled WGS sequence"/>
</dbReference>
<organism evidence="4 5">
    <name type="scientific">Microdochium trichocladiopsis</name>
    <dbReference type="NCBI Taxonomy" id="1682393"/>
    <lineage>
        <taxon>Eukaryota</taxon>
        <taxon>Fungi</taxon>
        <taxon>Dikarya</taxon>
        <taxon>Ascomycota</taxon>
        <taxon>Pezizomycotina</taxon>
        <taxon>Sordariomycetes</taxon>
        <taxon>Xylariomycetidae</taxon>
        <taxon>Xylariales</taxon>
        <taxon>Microdochiaceae</taxon>
        <taxon>Microdochium</taxon>
    </lineage>
</organism>
<dbReference type="PANTHER" id="PTHR24074">
    <property type="entry name" value="CO-CHAPERONE PROTEIN DJLA"/>
    <property type="match status" value="1"/>
</dbReference>
<feature type="compositionally biased region" description="Low complexity" evidence="2">
    <location>
        <begin position="71"/>
        <end position="85"/>
    </location>
</feature>
<dbReference type="PROSITE" id="PS50076">
    <property type="entry name" value="DNAJ_2"/>
    <property type="match status" value="1"/>
</dbReference>
<evidence type="ECO:0000256" key="2">
    <source>
        <dbReference type="SAM" id="MobiDB-lite"/>
    </source>
</evidence>
<feature type="coiled-coil region" evidence="1">
    <location>
        <begin position="716"/>
        <end position="750"/>
    </location>
</feature>
<dbReference type="OrthoDB" id="442087at2759"/>
<sequence>MSPFSWDAPKVDVQSKPQFDAETSDNQPEQKGDETAPGPTSGYKPPAIEAAPSDGTASGSKSGDKPLAIEAAPSDGTASGSTSGDKPLAIEAAPSDAKNSGDQQMSGSHDTAKLQNAIQRGINLMVAESRLEFWGDTPRDPQSVKATCEKLKDDENIKATMIPGILDEYKKDDSTEDGVASAKSNLEESVKDIVDKTVSAIIQQFDKDWQRAVDPTSEQNQRKIRRVLKEHNHSATPWDVLGVKRSASPKEIKAARNRLALRLHPDKNTNNRSDANAALTAINQAYDILKDPEKTKMYLQFLKDQEPEEVPGEEFAPNAFDDGDDDDEDDVDSEDKMDESEESQPPPDASVKQQHETLTPHIKEFFLDLERVGAARALDQPLKLCNDAIRETNRSKSGIPPKSGIRPDAYTVDKMLLMTIRFEQQRIAKNFEVGLTSREDIARMVTNFGQYAEKVMTRPIHQWPTTWASLILDPLTTRLSELDKNLGQLVHQNACQELSAPTPLKLELVHEPGLTVKGYIILGYRPTLHWKQPSSSRFFVKVPKTGKMLMQSESEVGDRAALLYHQMENKNDITVHARREKGTMALEEIRDVCFGESNDKEKCPPTWIWLKEKDSEDNIILTYSDLCKQAGKNLTDQILDDFFVQNKIVPPWSPGAVAQKPAKQALVHARPTRNNKQLVLRQFGEVTPYKANQPASTQGLQAPNQPNAPFQMNDLLTALVGEMKEAREERKANRQQMMDIQQQMAETQKATNALVQLIMSKMENDWNPGGHLLADNDLWHECPTLLENWGSPLHCICSDDFGTTRRADTTGWATQGAKKTFLAEHMA</sequence>
<feature type="domain" description="J" evidence="3">
    <location>
        <begin position="236"/>
        <end position="302"/>
    </location>
</feature>
<dbReference type="GeneID" id="70191435"/>
<dbReference type="RefSeq" id="XP_046012703.1">
    <property type="nucleotide sequence ID" value="XM_046161889.1"/>
</dbReference>
<dbReference type="Pfam" id="PF00226">
    <property type="entry name" value="DnaJ"/>
    <property type="match status" value="1"/>
</dbReference>
<dbReference type="EMBL" id="JAGTJQ010000005">
    <property type="protein sequence ID" value="KAH7031023.1"/>
    <property type="molecule type" value="Genomic_DNA"/>
</dbReference>
<protein>
    <recommendedName>
        <fullName evidence="3">J domain-containing protein</fullName>
    </recommendedName>
</protein>
<dbReference type="InterPro" id="IPR001623">
    <property type="entry name" value="DnaJ_domain"/>
</dbReference>
<evidence type="ECO:0000313" key="4">
    <source>
        <dbReference type="EMBL" id="KAH7031023.1"/>
    </source>
</evidence>
<feature type="region of interest" description="Disordered" evidence="2">
    <location>
        <begin position="306"/>
        <end position="355"/>
    </location>
</feature>
<dbReference type="PRINTS" id="PR00625">
    <property type="entry name" value="JDOMAIN"/>
</dbReference>
<feature type="region of interest" description="Disordered" evidence="2">
    <location>
        <begin position="1"/>
        <end position="116"/>
    </location>
</feature>
<name>A0A9P9BQL8_9PEZI</name>
<dbReference type="InterPro" id="IPR036869">
    <property type="entry name" value="J_dom_sf"/>
</dbReference>
<accession>A0A9P9BQL8</accession>
<dbReference type="Gene3D" id="1.10.287.110">
    <property type="entry name" value="DnaJ domain"/>
    <property type="match status" value="1"/>
</dbReference>
<reference evidence="4" key="1">
    <citation type="journal article" date="2021" name="Nat. Commun.">
        <title>Genetic determinants of endophytism in the Arabidopsis root mycobiome.</title>
        <authorList>
            <person name="Mesny F."/>
            <person name="Miyauchi S."/>
            <person name="Thiergart T."/>
            <person name="Pickel B."/>
            <person name="Atanasova L."/>
            <person name="Karlsson M."/>
            <person name="Huettel B."/>
            <person name="Barry K.W."/>
            <person name="Haridas S."/>
            <person name="Chen C."/>
            <person name="Bauer D."/>
            <person name="Andreopoulos W."/>
            <person name="Pangilinan J."/>
            <person name="LaButti K."/>
            <person name="Riley R."/>
            <person name="Lipzen A."/>
            <person name="Clum A."/>
            <person name="Drula E."/>
            <person name="Henrissat B."/>
            <person name="Kohler A."/>
            <person name="Grigoriev I.V."/>
            <person name="Martin F.M."/>
            <person name="Hacquard S."/>
        </authorList>
    </citation>
    <scope>NUCLEOTIDE SEQUENCE</scope>
    <source>
        <strain evidence="4">MPI-CAGE-CH-0230</strain>
    </source>
</reference>
<dbReference type="SUPFAM" id="SSF46565">
    <property type="entry name" value="Chaperone J-domain"/>
    <property type="match status" value="1"/>
</dbReference>
<feature type="compositionally biased region" description="Acidic residues" evidence="2">
    <location>
        <begin position="321"/>
        <end position="342"/>
    </location>
</feature>
<keyword evidence="5" id="KW-1185">Reference proteome</keyword>
<evidence type="ECO:0000256" key="1">
    <source>
        <dbReference type="SAM" id="Coils"/>
    </source>
</evidence>
<comment type="caution">
    <text evidence="4">The sequence shown here is derived from an EMBL/GenBank/DDBJ whole genome shotgun (WGS) entry which is preliminary data.</text>
</comment>
<feature type="compositionally biased region" description="Polar residues" evidence="2">
    <location>
        <begin position="97"/>
        <end position="116"/>
    </location>
</feature>
<proteinExistence type="predicted"/>
<evidence type="ECO:0000313" key="5">
    <source>
        <dbReference type="Proteomes" id="UP000756346"/>
    </source>
</evidence>
<evidence type="ECO:0000259" key="3">
    <source>
        <dbReference type="PROSITE" id="PS50076"/>
    </source>
</evidence>
<dbReference type="AlphaFoldDB" id="A0A9P9BQL8"/>
<dbReference type="InterPro" id="IPR050817">
    <property type="entry name" value="DjlA_DnaK_co-chaperone"/>
</dbReference>